<evidence type="ECO:0000259" key="3">
    <source>
        <dbReference type="Pfam" id="PF07250"/>
    </source>
</evidence>
<proteinExistence type="predicted"/>
<keyword evidence="6" id="KW-1185">Reference proteome</keyword>
<dbReference type="PANTHER" id="PTHR32208:SF21">
    <property type="entry name" value="LOW QUALITY PROTEIN: ALDEHYDE OXIDASE GLOX-LIKE"/>
    <property type="match status" value="1"/>
</dbReference>
<evidence type="ECO:0000313" key="6">
    <source>
        <dbReference type="Proteomes" id="UP000256970"/>
    </source>
</evidence>
<feature type="chain" id="PRO_5016871420" description="Galactose oxidase-like Early set domain-containing protein" evidence="2">
    <location>
        <begin position="22"/>
        <end position="1325"/>
    </location>
</feature>
<protein>
    <recommendedName>
        <fullName evidence="7">Galactose oxidase-like Early set domain-containing protein</fullName>
    </recommendedName>
</protein>
<feature type="domain" description="Glyoxal oxidase N-terminal" evidence="3">
    <location>
        <begin position="851"/>
        <end position="1198"/>
    </location>
</feature>
<dbReference type="InterPro" id="IPR013783">
    <property type="entry name" value="Ig-like_fold"/>
</dbReference>
<feature type="signal peptide" evidence="2">
    <location>
        <begin position="1"/>
        <end position="21"/>
    </location>
</feature>
<dbReference type="Pfam" id="PF07250">
    <property type="entry name" value="Glyoxal_oxid_N"/>
    <property type="match status" value="2"/>
</dbReference>
<gene>
    <name evidence="5" type="ORF">BQ4739_LOCUS13385</name>
</gene>
<evidence type="ECO:0000256" key="2">
    <source>
        <dbReference type="SAM" id="SignalP"/>
    </source>
</evidence>
<evidence type="ECO:0008006" key="7">
    <source>
        <dbReference type="Google" id="ProtNLM"/>
    </source>
</evidence>
<dbReference type="SUPFAM" id="SSF81296">
    <property type="entry name" value="E set domains"/>
    <property type="match status" value="2"/>
</dbReference>
<dbReference type="SUPFAM" id="SSF50965">
    <property type="entry name" value="Galactose oxidase, central domain"/>
    <property type="match status" value="2"/>
</dbReference>
<dbReference type="InterPro" id="IPR037293">
    <property type="entry name" value="Gal_Oxidase_central_sf"/>
</dbReference>
<keyword evidence="1 2" id="KW-0732">Signal</keyword>
<dbReference type="STRING" id="3088.A0A383W7V7"/>
<accession>A0A383W7V7</accession>
<feature type="domain" description="Galactose oxidase-like Early set" evidence="4">
    <location>
        <begin position="530"/>
        <end position="623"/>
    </location>
</feature>
<dbReference type="InterPro" id="IPR014756">
    <property type="entry name" value="Ig_E-set"/>
</dbReference>
<dbReference type="Proteomes" id="UP000256970">
    <property type="component" value="Unassembled WGS sequence"/>
</dbReference>
<dbReference type="InterPro" id="IPR011043">
    <property type="entry name" value="Gal_Oxase/kelch_b-propeller"/>
</dbReference>
<sequence length="1325" mass="144321">MPSLLALLLLLVPLVLQPTAAQHKDRSPQIFTGNLPGVCPSGETGIQVQDVTDSTSYYVCCGGATPVVRKTCRYFTGEAGQYQPLLPAPYDPDTGACLNQEANFTSGSFRARDTPSLNIMELLRATLVKPVATQEAADTCASAEQPPAPETRQAGDYIVTERDAKAGQWQLIRNKDGRSSTGVVAIHAALLPESSQALIWARVHMDGSRSYEPGVVAADGAPEVTAVFDPTSGELSPGYTDGRRGLRLYQKPTPGRWDQGGWNTLANQLREPRWYPTQTLMPDGVRTLVVGGTRSQNNTTAVPSVEIYNTNQRGIVSMSTLAVLQRFRNFILYPLVYTLPYAGAGGATQLFMFNCDNGAVLNLASDNTWSQYRDIPASLWPTPNFCGAMSMAGTATMLMLEPASGYAAEVVMFGGYRRGNPQCECDLPTNAYAHRLKLDKRSVDNNQFAWAREAMPYGRNMNDAVLLPNGQIIIVNGAKVSTALLLPDASILVMGSEYGSCSRSCASRTPWEFQHRAERFLPPYFFGTSRPGISSVSAREARYGASVDVTYSGTVTRAVLMTPAAVTHQNNMNQRAVELVISSNSGGALTVRMPPNPYITAPGWHMLFLLNGDVPCTQASWIRLRLMHSLLLLLLLPMLLWHAEAQHKDPSPQIITENLPKVCPSGQRYTQVQDVTDSTSYYVCCGGDTPVVRKTCRLMTGEAGQYMPLLPAPYDPDTGACTNRRVNATAGSFTARASSTLGIVERMRFAMARSVATNEAQNTCEAAAAPTDAPVDRQGFDFGTADATRGEWRVVRNRAGRSSTGVVGINAVLLPESSQVLFWARVHMDLSRNYEPGVISSDGVPEVTSVYDPTTGEYTVKRMRLTPFCTGNSHLRDGRVLAAGGDDFAGSRFSPGYTDGRRGLRLYQKPTPGTWDQGGWNTLGQRLASPRWYPTQTLLPDGVRTVITGGTVSMNVSTPVPSAEIFSQATMGVVKQDTLPLLQRFAGFILYPVVYVLPFTSSVTPGTTHLFMFNCDNGAVMRLSPTNTWSQYRDIPASRWPTPGFCGAMSMAGTATMLMLEPTDGYAAEVVMFGGFQRGRRQCDCDTATMRFAHRMRLDKASVDNNRLAWTREAMPYGRNMNDVVLLPNGQLIIVNGAKTGVISNARDPAHDAWLYNPRAASGSRFTTLAATNINRYYHSTALLLPDASLLIAGCEYGTCTASCARPTAWQFQHQAERFLPPYFFQAGRPVITSISATSARYGATLTVGYTGRVTSAVIITPAAVTHQNNMNQRAARLVVVSNTGGVVTLRMPPNQYVMQPGWHMLFLLNGDLPCTAARWVQLRI</sequence>
<dbReference type="EMBL" id="FNXT01001188">
    <property type="protein sequence ID" value="SZX73280.1"/>
    <property type="molecule type" value="Genomic_DNA"/>
</dbReference>
<dbReference type="PANTHER" id="PTHR32208">
    <property type="entry name" value="SECRETED PROTEIN-RELATED"/>
    <property type="match status" value="1"/>
</dbReference>
<dbReference type="Pfam" id="PF09118">
    <property type="entry name" value="GO-like_E_set"/>
    <property type="match status" value="2"/>
</dbReference>
<feature type="domain" description="Galactose oxidase-like Early set" evidence="4">
    <location>
        <begin position="1229"/>
        <end position="1322"/>
    </location>
</feature>
<feature type="domain" description="Glyoxal oxidase N-terminal" evidence="3">
    <location>
        <begin position="237"/>
        <end position="480"/>
    </location>
</feature>
<dbReference type="InterPro" id="IPR009880">
    <property type="entry name" value="Glyoxal_oxidase_N"/>
</dbReference>
<evidence type="ECO:0000259" key="4">
    <source>
        <dbReference type="Pfam" id="PF09118"/>
    </source>
</evidence>
<reference evidence="5 6" key="1">
    <citation type="submission" date="2016-10" db="EMBL/GenBank/DDBJ databases">
        <authorList>
            <person name="Cai Z."/>
        </authorList>
    </citation>
    <scope>NUCLEOTIDE SEQUENCE [LARGE SCALE GENOMIC DNA]</scope>
</reference>
<dbReference type="CDD" id="cd02851">
    <property type="entry name" value="E_set_GO_C"/>
    <property type="match status" value="2"/>
</dbReference>
<name>A0A383W7V7_TETOB</name>
<evidence type="ECO:0000313" key="5">
    <source>
        <dbReference type="EMBL" id="SZX73280.1"/>
    </source>
</evidence>
<organism evidence="5 6">
    <name type="scientific">Tetradesmus obliquus</name>
    <name type="common">Green alga</name>
    <name type="synonym">Acutodesmus obliquus</name>
    <dbReference type="NCBI Taxonomy" id="3088"/>
    <lineage>
        <taxon>Eukaryota</taxon>
        <taxon>Viridiplantae</taxon>
        <taxon>Chlorophyta</taxon>
        <taxon>core chlorophytes</taxon>
        <taxon>Chlorophyceae</taxon>
        <taxon>CS clade</taxon>
        <taxon>Sphaeropleales</taxon>
        <taxon>Scenedesmaceae</taxon>
        <taxon>Tetradesmus</taxon>
    </lineage>
</organism>
<evidence type="ECO:0000256" key="1">
    <source>
        <dbReference type="ARBA" id="ARBA00022729"/>
    </source>
</evidence>
<dbReference type="Gene3D" id="2.60.40.10">
    <property type="entry name" value="Immunoglobulins"/>
    <property type="match status" value="2"/>
</dbReference>
<dbReference type="Gene3D" id="2.130.10.80">
    <property type="entry name" value="Galactose oxidase/kelch, beta-propeller"/>
    <property type="match status" value="2"/>
</dbReference>
<dbReference type="InterPro" id="IPR015202">
    <property type="entry name" value="GO-like_E_set"/>
</dbReference>